<dbReference type="GO" id="GO:0032040">
    <property type="term" value="C:small-subunit processome"/>
    <property type="evidence" value="ECO:0007669"/>
    <property type="project" value="TreeGrafter"/>
</dbReference>
<evidence type="ECO:0000256" key="5">
    <source>
        <dbReference type="PROSITE-ProRule" id="PRU00221"/>
    </source>
</evidence>
<accession>A0A5C2RN09</accession>
<name>A0A5C2RN09_9APHY</name>
<organism evidence="6 7">
    <name type="scientific">Lentinus tigrinus ALCF2SS1-6</name>
    <dbReference type="NCBI Taxonomy" id="1328759"/>
    <lineage>
        <taxon>Eukaryota</taxon>
        <taxon>Fungi</taxon>
        <taxon>Dikarya</taxon>
        <taxon>Basidiomycota</taxon>
        <taxon>Agaricomycotina</taxon>
        <taxon>Agaricomycetes</taxon>
        <taxon>Polyporales</taxon>
        <taxon>Polyporaceae</taxon>
        <taxon>Lentinus</taxon>
    </lineage>
</organism>
<dbReference type="OrthoDB" id="2752061at2759"/>
<dbReference type="Gene3D" id="2.130.10.10">
    <property type="entry name" value="YVTN repeat-like/Quinoprotein amine dehydrogenase"/>
    <property type="match status" value="1"/>
</dbReference>
<reference evidence="6" key="1">
    <citation type="journal article" date="2018" name="Genome Biol. Evol.">
        <title>Genomics and development of Lentinus tigrinus, a white-rot wood-decaying mushroom with dimorphic fruiting bodies.</title>
        <authorList>
            <person name="Wu B."/>
            <person name="Xu Z."/>
            <person name="Knudson A."/>
            <person name="Carlson A."/>
            <person name="Chen N."/>
            <person name="Kovaka S."/>
            <person name="LaButti K."/>
            <person name="Lipzen A."/>
            <person name="Pennachio C."/>
            <person name="Riley R."/>
            <person name="Schakwitz W."/>
            <person name="Umezawa K."/>
            <person name="Ohm R.A."/>
            <person name="Grigoriev I.V."/>
            <person name="Nagy L.G."/>
            <person name="Gibbons J."/>
            <person name="Hibbett D."/>
        </authorList>
    </citation>
    <scope>NUCLEOTIDE SEQUENCE [LARGE SCALE GENOMIC DNA]</scope>
    <source>
        <strain evidence="6">ALCF2SS1-6</strain>
    </source>
</reference>
<dbReference type="SMART" id="SM00320">
    <property type="entry name" value="WD40"/>
    <property type="match status" value="3"/>
</dbReference>
<dbReference type="PROSITE" id="PS50082">
    <property type="entry name" value="WD_REPEATS_2"/>
    <property type="match status" value="1"/>
</dbReference>
<keyword evidence="3" id="KW-0677">Repeat</keyword>
<gene>
    <name evidence="6" type="ORF">L227DRAFT_515055</name>
</gene>
<proteinExistence type="predicted"/>
<evidence type="ECO:0000256" key="4">
    <source>
        <dbReference type="ARBA" id="ARBA00023242"/>
    </source>
</evidence>
<keyword evidence="7" id="KW-1185">Reference proteome</keyword>
<dbReference type="SUPFAM" id="SSF50978">
    <property type="entry name" value="WD40 repeat-like"/>
    <property type="match status" value="1"/>
</dbReference>
<dbReference type="PANTHER" id="PTHR19865">
    <property type="entry name" value="U3 SMALL NUCLEOLAR RNA INTERACTING PROTEIN 2"/>
    <property type="match status" value="1"/>
</dbReference>
<keyword evidence="2 5" id="KW-0853">WD repeat</keyword>
<feature type="repeat" description="WD" evidence="5">
    <location>
        <begin position="13"/>
        <end position="54"/>
    </location>
</feature>
<dbReference type="EMBL" id="ML122378">
    <property type="protein sequence ID" value="RPD52279.1"/>
    <property type="molecule type" value="Genomic_DNA"/>
</dbReference>
<dbReference type="AlphaFoldDB" id="A0A5C2RN09"/>
<dbReference type="InterPro" id="IPR036322">
    <property type="entry name" value="WD40_repeat_dom_sf"/>
</dbReference>
<protein>
    <submittedName>
        <fullName evidence="6">WD40 repeat-like protein</fullName>
    </submittedName>
</protein>
<dbReference type="PROSITE" id="PS50294">
    <property type="entry name" value="WD_REPEATS_REGION"/>
    <property type="match status" value="1"/>
</dbReference>
<dbReference type="GO" id="GO:0034511">
    <property type="term" value="F:U3 snoRNA binding"/>
    <property type="evidence" value="ECO:0007669"/>
    <property type="project" value="InterPro"/>
</dbReference>
<comment type="subcellular location">
    <subcellularLocation>
        <location evidence="1">Nucleus</location>
    </subcellularLocation>
</comment>
<evidence type="ECO:0000313" key="7">
    <source>
        <dbReference type="Proteomes" id="UP000313359"/>
    </source>
</evidence>
<evidence type="ECO:0000256" key="1">
    <source>
        <dbReference type="ARBA" id="ARBA00004123"/>
    </source>
</evidence>
<sequence length="311" mass="34264">MGKRRYEEVCRLSNGHSQGITAVAFSAQGTYLATSGLDGKVCIWLVESGTLLVAYCGKSPILSLAWMPFREDALLCGGKDGNIALLTMAPNAVYVNRFYAHQYPVECLAIERDCVASGAHRELKVWRWRSSAHRFVRERTLPEPPKSSHNEYKEIIITSLHWSTSQTLSSMLLVSYLHHGIHIFQAGNSWIRVRTIPLQCMIAGTSISNLGNIAVSNLVSGFDVYRMDTEVPVGLFDHAVGEPYPTPVLFIHGGNALVGGSSVGQIDVWDLQGGKMCTLSVPSTSLGHERYCPLIHSGLRRTRQSSCPRCM</sequence>
<evidence type="ECO:0000313" key="6">
    <source>
        <dbReference type="EMBL" id="RPD52279.1"/>
    </source>
</evidence>
<dbReference type="STRING" id="1328759.A0A5C2RN09"/>
<keyword evidence="4" id="KW-0539">Nucleus</keyword>
<evidence type="ECO:0000256" key="2">
    <source>
        <dbReference type="ARBA" id="ARBA00022574"/>
    </source>
</evidence>
<dbReference type="Pfam" id="PF00400">
    <property type="entry name" value="WD40"/>
    <property type="match status" value="1"/>
</dbReference>
<dbReference type="InterPro" id="IPR039241">
    <property type="entry name" value="Rrp9-like"/>
</dbReference>
<evidence type="ECO:0000256" key="3">
    <source>
        <dbReference type="ARBA" id="ARBA00022737"/>
    </source>
</evidence>
<dbReference type="PANTHER" id="PTHR19865:SF0">
    <property type="entry name" value="U3 SMALL NUCLEOLAR RNA-INTERACTING PROTEIN 2"/>
    <property type="match status" value="1"/>
</dbReference>
<dbReference type="InterPro" id="IPR015943">
    <property type="entry name" value="WD40/YVTN_repeat-like_dom_sf"/>
</dbReference>
<dbReference type="Proteomes" id="UP000313359">
    <property type="component" value="Unassembled WGS sequence"/>
</dbReference>
<dbReference type="InterPro" id="IPR001680">
    <property type="entry name" value="WD40_rpt"/>
</dbReference>